<evidence type="ECO:0000256" key="1">
    <source>
        <dbReference type="ARBA" id="ARBA00022475"/>
    </source>
</evidence>
<dbReference type="OrthoDB" id="5741235at2"/>
<comment type="similarity">
    <text evidence="6 7">Belongs to the FliO/MopB family.</text>
</comment>
<dbReference type="PANTHER" id="PTHR38766:SF1">
    <property type="entry name" value="FLAGELLAR PROTEIN FLIO"/>
    <property type="match status" value="1"/>
</dbReference>
<dbReference type="GO" id="GO:0005886">
    <property type="term" value="C:plasma membrane"/>
    <property type="evidence" value="ECO:0007669"/>
    <property type="project" value="UniProtKB-SubCell"/>
</dbReference>
<feature type="transmembrane region" description="Helical" evidence="7">
    <location>
        <begin position="48"/>
        <end position="68"/>
    </location>
</feature>
<dbReference type="NCBIfam" id="TIGR03500">
    <property type="entry name" value="FliO_TIGR"/>
    <property type="match status" value="1"/>
</dbReference>
<dbReference type="GO" id="GO:0044781">
    <property type="term" value="P:bacterial-type flagellum organization"/>
    <property type="evidence" value="ECO:0007669"/>
    <property type="project" value="UniProtKB-UniRule"/>
</dbReference>
<evidence type="ECO:0000256" key="2">
    <source>
        <dbReference type="ARBA" id="ARBA00022692"/>
    </source>
</evidence>
<organism evidence="8 9">
    <name type="scientific">Vreelandella halophila</name>
    <dbReference type="NCBI Taxonomy" id="86177"/>
    <lineage>
        <taxon>Bacteria</taxon>
        <taxon>Pseudomonadati</taxon>
        <taxon>Pseudomonadota</taxon>
        <taxon>Gammaproteobacteria</taxon>
        <taxon>Oceanospirillales</taxon>
        <taxon>Halomonadaceae</taxon>
        <taxon>Vreelandella</taxon>
    </lineage>
</organism>
<evidence type="ECO:0000256" key="6">
    <source>
        <dbReference type="ARBA" id="ARBA00037937"/>
    </source>
</evidence>
<dbReference type="Proteomes" id="UP000460751">
    <property type="component" value="Unassembled WGS sequence"/>
</dbReference>
<dbReference type="RefSeq" id="WP_160898894.1">
    <property type="nucleotide sequence ID" value="NZ_WMEX01000004.1"/>
</dbReference>
<evidence type="ECO:0000256" key="4">
    <source>
        <dbReference type="ARBA" id="ARBA00023136"/>
    </source>
</evidence>
<gene>
    <name evidence="8" type="primary">fliO</name>
    <name evidence="8" type="ORF">GLW01_09550</name>
</gene>
<dbReference type="EMBL" id="WMEX01000004">
    <property type="protein sequence ID" value="MYL27036.1"/>
    <property type="molecule type" value="Genomic_DNA"/>
</dbReference>
<evidence type="ECO:0000313" key="9">
    <source>
        <dbReference type="Proteomes" id="UP000460751"/>
    </source>
</evidence>
<dbReference type="GO" id="GO:0009425">
    <property type="term" value="C:bacterial-type flagellum basal body"/>
    <property type="evidence" value="ECO:0007669"/>
    <property type="project" value="UniProtKB-SubCell"/>
</dbReference>
<keyword evidence="4 7" id="KW-0472">Membrane</keyword>
<evidence type="ECO:0000256" key="7">
    <source>
        <dbReference type="RuleBase" id="RU362064"/>
    </source>
</evidence>
<reference evidence="8 9" key="1">
    <citation type="submission" date="2019-11" db="EMBL/GenBank/DDBJ databases">
        <title>Genome sequences of 17 halophilic strains isolated from different environments.</title>
        <authorList>
            <person name="Furrow R.E."/>
        </authorList>
    </citation>
    <scope>NUCLEOTIDE SEQUENCE [LARGE SCALE GENOMIC DNA]</scope>
    <source>
        <strain evidence="8 9">22507_15_FS</strain>
    </source>
</reference>
<dbReference type="Pfam" id="PF04347">
    <property type="entry name" value="FliO"/>
    <property type="match status" value="1"/>
</dbReference>
<comment type="subcellular location">
    <subcellularLocation>
        <location evidence="7">Cell membrane</location>
    </subcellularLocation>
    <subcellularLocation>
        <location evidence="7">Bacterial flagellum basal body</location>
    </subcellularLocation>
</comment>
<sequence length="156" mass="16200">MNRSVLYARWTLGLAGLMPLLVKAQEAQQETGGDGIGASTPDTMTTALTLGAGLIVVLAFILFSGWIARRVQGLGGVNTQALKVVAVLSVGQKERVALVEVGDKQILIGITPQSVRTLHVFDEPVVTGAQSAASGDFARKLQQVMGRGATGGSNDV</sequence>
<keyword evidence="8" id="KW-0966">Cell projection</keyword>
<dbReference type="PANTHER" id="PTHR38766">
    <property type="entry name" value="FLAGELLAR PROTEIN FLIO"/>
    <property type="match status" value="1"/>
</dbReference>
<keyword evidence="8" id="KW-0282">Flagellum</keyword>
<keyword evidence="5 7" id="KW-0975">Bacterial flagellum</keyword>
<keyword evidence="9" id="KW-1185">Reference proteome</keyword>
<dbReference type="InterPro" id="IPR022781">
    <property type="entry name" value="Flagellar_biosynth_FliO"/>
</dbReference>
<dbReference type="InterPro" id="IPR052205">
    <property type="entry name" value="FliO/MopB"/>
</dbReference>
<keyword evidence="8" id="KW-0969">Cilium</keyword>
<evidence type="ECO:0000256" key="5">
    <source>
        <dbReference type="ARBA" id="ARBA00023143"/>
    </source>
</evidence>
<evidence type="ECO:0000256" key="3">
    <source>
        <dbReference type="ARBA" id="ARBA00022989"/>
    </source>
</evidence>
<dbReference type="AlphaFoldDB" id="A0A9X4YCA2"/>
<evidence type="ECO:0000313" key="8">
    <source>
        <dbReference type="EMBL" id="MYL27036.1"/>
    </source>
</evidence>
<protein>
    <recommendedName>
        <fullName evidence="7">Flagellar protein</fullName>
    </recommendedName>
</protein>
<keyword evidence="3 7" id="KW-1133">Transmembrane helix</keyword>
<keyword evidence="2 7" id="KW-0812">Transmembrane</keyword>
<name>A0A9X4YCA2_9GAMM</name>
<comment type="caution">
    <text evidence="8">The sequence shown here is derived from an EMBL/GenBank/DDBJ whole genome shotgun (WGS) entry which is preliminary data.</text>
</comment>
<proteinExistence type="inferred from homology"/>
<keyword evidence="1 7" id="KW-1003">Cell membrane</keyword>
<accession>A0A9X4YCA2</accession>